<protein>
    <recommendedName>
        <fullName evidence="6">EAL domain-containing protein</fullName>
    </recommendedName>
</protein>
<dbReference type="InterPro" id="IPR001789">
    <property type="entry name" value="Sig_transdc_resp-reg_receiver"/>
</dbReference>
<comment type="caution">
    <text evidence="1">Lacks conserved residue(s) required for the propagation of feature annotation.</text>
</comment>
<dbReference type="PANTHER" id="PTHR33121">
    <property type="entry name" value="CYCLIC DI-GMP PHOSPHODIESTERASE PDEF"/>
    <property type="match status" value="1"/>
</dbReference>
<dbReference type="Gene3D" id="3.40.50.2300">
    <property type="match status" value="1"/>
</dbReference>
<evidence type="ECO:0000259" key="2">
    <source>
        <dbReference type="PROSITE" id="PS50110"/>
    </source>
</evidence>
<proteinExistence type="predicted"/>
<dbReference type="AlphaFoldDB" id="A0A2N7UMT3"/>
<evidence type="ECO:0000259" key="3">
    <source>
        <dbReference type="PROSITE" id="PS50883"/>
    </source>
</evidence>
<name>A0A2N7UMT3_9GAMM</name>
<keyword evidence="5" id="KW-1185">Reference proteome</keyword>
<dbReference type="Proteomes" id="UP000235547">
    <property type="component" value="Unassembled WGS sequence"/>
</dbReference>
<evidence type="ECO:0000313" key="4">
    <source>
        <dbReference type="EMBL" id="PMR81738.1"/>
    </source>
</evidence>
<dbReference type="Pfam" id="PF00563">
    <property type="entry name" value="EAL"/>
    <property type="match status" value="1"/>
</dbReference>
<dbReference type="SUPFAM" id="SSF141868">
    <property type="entry name" value="EAL domain-like"/>
    <property type="match status" value="1"/>
</dbReference>
<dbReference type="GO" id="GO:0000160">
    <property type="term" value="P:phosphorelay signal transduction system"/>
    <property type="evidence" value="ECO:0007669"/>
    <property type="project" value="InterPro"/>
</dbReference>
<dbReference type="PROSITE" id="PS50883">
    <property type="entry name" value="EAL"/>
    <property type="match status" value="1"/>
</dbReference>
<dbReference type="InterPro" id="IPR011006">
    <property type="entry name" value="CheY-like_superfamily"/>
</dbReference>
<dbReference type="InterPro" id="IPR001633">
    <property type="entry name" value="EAL_dom"/>
</dbReference>
<comment type="caution">
    <text evidence="4">The sequence shown here is derived from an EMBL/GenBank/DDBJ whole genome shotgun (WGS) entry which is preliminary data.</text>
</comment>
<dbReference type="PANTHER" id="PTHR33121:SF79">
    <property type="entry name" value="CYCLIC DI-GMP PHOSPHODIESTERASE PDED-RELATED"/>
    <property type="match status" value="1"/>
</dbReference>
<evidence type="ECO:0000256" key="1">
    <source>
        <dbReference type="PROSITE-ProRule" id="PRU00169"/>
    </source>
</evidence>
<dbReference type="Gene3D" id="3.20.20.450">
    <property type="entry name" value="EAL domain"/>
    <property type="match status" value="1"/>
</dbReference>
<dbReference type="SUPFAM" id="SSF52172">
    <property type="entry name" value="CheY-like"/>
    <property type="match status" value="1"/>
</dbReference>
<evidence type="ECO:0008006" key="6">
    <source>
        <dbReference type="Google" id="ProtNLM"/>
    </source>
</evidence>
<sequence>MPRPVCRNGPGGRLINLIDRKPPMNELSNRTRAMAVVLEADPDVAAVLSLQLDVLGMESRYYSHSSLLLNDILRRQPQLVIMGLELGADDSIALLRRLGECHYRGSVLLLSGVEAKITRIAERVGETLGLNMLGSLDKPMRMVELRQCLDSVGVGRERPIETCREPVFTCDELEHALHAGELTLHYQPQFELSSGRLSGVEALVRWSHPELGLIGPGNFLPLLSLEQSKRLTSHVLTQAQHDAAQWARAGVTPTLSVNVTADDMMSPDLLALTRMRSPSDPSLVLEITETAAMDDELLGSEVAARLCLSGLEMSVDDFGIGFSSLARLQSLPISELKIDRSFVRLVEQEAQSAAIVEAVALLGRRMGIRVVAEGVEDMACLPLLERFGCTHVQGFGLARPMPAPDILALGTHHEAIRASSADTGLPFGSVP</sequence>
<dbReference type="OrthoDB" id="9812358at2"/>
<feature type="domain" description="EAL" evidence="3">
    <location>
        <begin position="166"/>
        <end position="414"/>
    </location>
</feature>
<evidence type="ECO:0000313" key="5">
    <source>
        <dbReference type="Proteomes" id="UP000235547"/>
    </source>
</evidence>
<organism evidence="4 5">
    <name type="scientific">Halomonas urumqiensis</name>
    <dbReference type="NCBI Taxonomy" id="1684789"/>
    <lineage>
        <taxon>Bacteria</taxon>
        <taxon>Pseudomonadati</taxon>
        <taxon>Pseudomonadota</taxon>
        <taxon>Gammaproteobacteria</taxon>
        <taxon>Oceanospirillales</taxon>
        <taxon>Halomonadaceae</taxon>
        <taxon>Halomonas</taxon>
    </lineage>
</organism>
<dbReference type="PROSITE" id="PS50110">
    <property type="entry name" value="RESPONSE_REGULATORY"/>
    <property type="match status" value="1"/>
</dbReference>
<gene>
    <name evidence="4" type="ORF">C1H70_04945</name>
</gene>
<reference evidence="4 5" key="1">
    <citation type="submission" date="2018-01" db="EMBL/GenBank/DDBJ databases">
        <title>Halomonas endophytica sp. nov., isolated from storage liquid in the stems of Populus euphratica.</title>
        <authorList>
            <person name="Chen C."/>
        </authorList>
    </citation>
    <scope>NUCLEOTIDE SEQUENCE [LARGE SCALE GENOMIC DNA]</scope>
    <source>
        <strain evidence="4 5">BZ-SZ-XJ27</strain>
    </source>
</reference>
<dbReference type="InterPro" id="IPR050706">
    <property type="entry name" value="Cyclic-di-GMP_PDE-like"/>
</dbReference>
<feature type="domain" description="Response regulatory" evidence="2">
    <location>
        <begin position="34"/>
        <end position="153"/>
    </location>
</feature>
<dbReference type="InterPro" id="IPR035919">
    <property type="entry name" value="EAL_sf"/>
</dbReference>
<dbReference type="EMBL" id="PNRG01000008">
    <property type="protein sequence ID" value="PMR81738.1"/>
    <property type="molecule type" value="Genomic_DNA"/>
</dbReference>
<accession>A0A2N7UMT3</accession>
<dbReference type="CDD" id="cd01948">
    <property type="entry name" value="EAL"/>
    <property type="match status" value="1"/>
</dbReference>
<dbReference type="SMART" id="SM00052">
    <property type="entry name" value="EAL"/>
    <property type="match status" value="1"/>
</dbReference>
<dbReference type="GO" id="GO:0071111">
    <property type="term" value="F:cyclic-guanylate-specific phosphodiesterase activity"/>
    <property type="evidence" value="ECO:0007669"/>
    <property type="project" value="InterPro"/>
</dbReference>